<dbReference type="Pfam" id="PF15142">
    <property type="entry name" value="INCA1"/>
    <property type="match status" value="1"/>
</dbReference>
<dbReference type="Proteomes" id="UP001652622">
    <property type="component" value="Unplaced"/>
</dbReference>
<gene>
    <name evidence="3" type="primary">INCA1</name>
</gene>
<evidence type="ECO:0000256" key="1">
    <source>
        <dbReference type="SAM" id="MobiDB-lite"/>
    </source>
</evidence>
<dbReference type="GO" id="GO:0004861">
    <property type="term" value="F:cyclin-dependent protein serine/threonine kinase inhibitor activity"/>
    <property type="evidence" value="ECO:0007669"/>
    <property type="project" value="TreeGrafter"/>
</dbReference>
<organism evidence="2 3">
    <name type="scientific">Pantherophis guttatus</name>
    <name type="common">Corn snake</name>
    <name type="synonym">Elaphe guttata</name>
    <dbReference type="NCBI Taxonomy" id="94885"/>
    <lineage>
        <taxon>Eukaryota</taxon>
        <taxon>Metazoa</taxon>
        <taxon>Chordata</taxon>
        <taxon>Craniata</taxon>
        <taxon>Vertebrata</taxon>
        <taxon>Euteleostomi</taxon>
        <taxon>Lepidosauria</taxon>
        <taxon>Squamata</taxon>
        <taxon>Bifurcata</taxon>
        <taxon>Unidentata</taxon>
        <taxon>Episquamata</taxon>
        <taxon>Toxicofera</taxon>
        <taxon>Serpentes</taxon>
        <taxon>Colubroidea</taxon>
        <taxon>Colubridae</taxon>
        <taxon>Colubrinae</taxon>
        <taxon>Pantherophis</taxon>
    </lineage>
</organism>
<dbReference type="InterPro" id="IPR026238">
    <property type="entry name" value="INCA1"/>
</dbReference>
<evidence type="ECO:0000313" key="3">
    <source>
        <dbReference type="RefSeq" id="XP_034286754.1"/>
    </source>
</evidence>
<dbReference type="GeneID" id="117673463"/>
<dbReference type="PRINTS" id="PR02102">
    <property type="entry name" value="PROTEININCA1"/>
</dbReference>
<dbReference type="GO" id="GO:0005737">
    <property type="term" value="C:cytoplasm"/>
    <property type="evidence" value="ECO:0007669"/>
    <property type="project" value="TreeGrafter"/>
</dbReference>
<reference evidence="3" key="1">
    <citation type="submission" date="2025-08" db="UniProtKB">
        <authorList>
            <consortium name="RefSeq"/>
        </authorList>
    </citation>
    <scope>IDENTIFICATION</scope>
    <source>
        <tissue evidence="3">Blood</tissue>
    </source>
</reference>
<dbReference type="GO" id="GO:0008285">
    <property type="term" value="P:negative regulation of cell population proliferation"/>
    <property type="evidence" value="ECO:0007669"/>
    <property type="project" value="TreeGrafter"/>
</dbReference>
<dbReference type="CTD" id="388324"/>
<protein>
    <submittedName>
        <fullName evidence="3">Protein INCA1 isoform X1</fullName>
    </submittedName>
</protein>
<dbReference type="RefSeq" id="XP_034286754.1">
    <property type="nucleotide sequence ID" value="XM_034430863.1"/>
</dbReference>
<dbReference type="OMA" id="FVKQSKM"/>
<dbReference type="GO" id="GO:0030332">
    <property type="term" value="F:cyclin binding"/>
    <property type="evidence" value="ECO:0007669"/>
    <property type="project" value="TreeGrafter"/>
</dbReference>
<dbReference type="KEGG" id="pgut:117673463"/>
<feature type="region of interest" description="Disordered" evidence="1">
    <location>
        <begin position="1"/>
        <end position="41"/>
    </location>
</feature>
<keyword evidence="2" id="KW-1185">Reference proteome</keyword>
<accession>A0A6P9CUE3</accession>
<dbReference type="InParanoid" id="A0A6P9CUE3"/>
<name>A0A6P9CUE3_PANGU</name>
<dbReference type="PANTHER" id="PTHR37341">
    <property type="entry name" value="PROTEIN INCA1"/>
    <property type="match status" value="1"/>
</dbReference>
<dbReference type="AlphaFoldDB" id="A0A6P9CUE3"/>
<proteinExistence type="predicted"/>
<evidence type="ECO:0000313" key="2">
    <source>
        <dbReference type="Proteomes" id="UP001652622"/>
    </source>
</evidence>
<sequence>MDGGGRAEAVGEGGGATLGPFVKQSKMVSRDQPEVAPSSDAHCTTDFWDRLVQQPSSLWMEEYQEAPPLLMSGCAAQRPAGEEGGPWPWEAAPTPLSLPSPKELCQKKRKGPKQKGLGRLRGLSVLYHLEEVKRRQSNIDKQKAAHERGALPQLSPQRNGMVGDLPPCLPSPARMPEPYARPFLGRGTSAQLLLHPQWNPNLREPLRFPEESPLAFYAVAAHHRSLHGGSAELRPEE</sequence>
<feature type="compositionally biased region" description="Gly residues" evidence="1">
    <location>
        <begin position="1"/>
        <end position="17"/>
    </location>
</feature>
<dbReference type="PANTHER" id="PTHR37341:SF1">
    <property type="entry name" value="PROTEIN INCA1"/>
    <property type="match status" value="1"/>
</dbReference>